<gene>
    <name evidence="2" type="primary">ykoE</name>
    <name evidence="2" type="ORF">NCTC7915_00512</name>
</gene>
<dbReference type="EMBL" id="UFYA01000001">
    <property type="protein sequence ID" value="STD05921.1"/>
    <property type="molecule type" value="Genomic_DNA"/>
</dbReference>
<dbReference type="Proteomes" id="UP000254118">
    <property type="component" value="Unassembled WGS sequence"/>
</dbReference>
<evidence type="ECO:0000313" key="2">
    <source>
        <dbReference type="EMBL" id="STD05921.1"/>
    </source>
</evidence>
<evidence type="ECO:0000256" key="1">
    <source>
        <dbReference type="SAM" id="Phobius"/>
    </source>
</evidence>
<keyword evidence="1" id="KW-0812">Transmembrane</keyword>
<accession>A0AA46BLY9</accession>
<dbReference type="InterPro" id="IPR017195">
    <property type="entry name" value="ABC_thiamin-permease_prd"/>
</dbReference>
<protein>
    <submittedName>
        <fullName evidence="2">HMP/thiamine permease protein ykoE</fullName>
    </submittedName>
</protein>
<evidence type="ECO:0000313" key="3">
    <source>
        <dbReference type="Proteomes" id="UP000254118"/>
    </source>
</evidence>
<proteinExistence type="predicted"/>
<feature type="transmembrane region" description="Helical" evidence="1">
    <location>
        <begin position="55"/>
        <end position="76"/>
    </location>
</feature>
<feature type="transmembrane region" description="Helical" evidence="1">
    <location>
        <begin position="138"/>
        <end position="161"/>
    </location>
</feature>
<feature type="transmembrane region" description="Helical" evidence="1">
    <location>
        <begin position="30"/>
        <end position="49"/>
    </location>
</feature>
<dbReference type="AlphaFoldDB" id="A0AA46BLY9"/>
<feature type="transmembrane region" description="Helical" evidence="1">
    <location>
        <begin position="167"/>
        <end position="193"/>
    </location>
</feature>
<organism evidence="2 3">
    <name type="scientific">Dermatophilus congolensis</name>
    <dbReference type="NCBI Taxonomy" id="1863"/>
    <lineage>
        <taxon>Bacteria</taxon>
        <taxon>Bacillati</taxon>
        <taxon>Actinomycetota</taxon>
        <taxon>Actinomycetes</taxon>
        <taxon>Micrococcales</taxon>
        <taxon>Dermatophilaceae</taxon>
        <taxon>Dermatophilus</taxon>
    </lineage>
</organism>
<dbReference type="Pfam" id="PF09819">
    <property type="entry name" value="ABC_cobalt"/>
    <property type="match status" value="1"/>
</dbReference>
<dbReference type="RefSeq" id="WP_115029627.1">
    <property type="nucleotide sequence ID" value="NZ_UFYA01000001.1"/>
</dbReference>
<keyword evidence="1" id="KW-0472">Membrane</keyword>
<comment type="caution">
    <text evidence="2">The sequence shown here is derived from an EMBL/GenBank/DDBJ whole genome shotgun (WGS) entry which is preliminary data.</text>
</comment>
<dbReference type="PIRSF" id="PIRSF037394">
    <property type="entry name" value="ABC_thiamine-permease_YkoE_prd"/>
    <property type="match status" value="1"/>
</dbReference>
<keyword evidence="1" id="KW-1133">Transmembrane helix</keyword>
<reference evidence="2 3" key="1">
    <citation type="submission" date="2018-06" db="EMBL/GenBank/DDBJ databases">
        <authorList>
            <consortium name="Pathogen Informatics"/>
            <person name="Doyle S."/>
        </authorList>
    </citation>
    <scope>NUCLEOTIDE SEQUENCE [LARGE SCALE GENOMIC DNA]</scope>
    <source>
        <strain evidence="2 3">NCTC7915</strain>
    </source>
</reference>
<sequence>MAVGTEAPRSGDERARFAVARGGPAAWRGLDFVTLAMLGVAFGVAFWAWDVLLYPFVKLALVFPPLMSLTLGVWLLPCVVGMLIVRRPGAAVFIECIAAFVEMALGNEWGAMVMVSATLQGLGVETAFALFRWRRAGVSVAILGGFLAAVVEIAGYEWWVYQVEYAWVWRFVSLGAAAVSGVLIAGCGGWSIMRALASTGALRALPAGRDALQQPGLDCRH</sequence>
<name>A0AA46BLY9_9MICO</name>
<feature type="transmembrane region" description="Helical" evidence="1">
    <location>
        <begin position="111"/>
        <end position="131"/>
    </location>
</feature>